<dbReference type="InterPro" id="IPR024463">
    <property type="entry name" value="Transposase_TnpC_homeodom"/>
</dbReference>
<keyword evidence="1" id="KW-0175">Coiled coil</keyword>
<feature type="domain" description="Transposase TnpC homeodomain" evidence="4">
    <location>
        <begin position="46"/>
        <end position="113"/>
    </location>
</feature>
<reference evidence="5 6" key="1">
    <citation type="submission" date="2018-03" db="EMBL/GenBank/DDBJ databases">
        <title>Genome sequence of Clostridium thermopalmarium DSM 5974.</title>
        <authorList>
            <person name="Poehlein A."/>
            <person name="Daniel R."/>
        </authorList>
    </citation>
    <scope>NUCLEOTIDE SEQUENCE [LARGE SCALE GENOMIC DNA]</scope>
    <source>
        <strain evidence="5 6">DSM 5974</strain>
    </source>
</reference>
<evidence type="ECO:0000313" key="6">
    <source>
        <dbReference type="Proteomes" id="UP000239614"/>
    </source>
</evidence>
<name>A0A2T0AQK8_9CLOT</name>
<comment type="caution">
    <text evidence="5">The sequence shown here is derived from an EMBL/GenBank/DDBJ whole genome shotgun (WGS) entry which is preliminary data.</text>
</comment>
<feature type="coiled-coil region" evidence="1">
    <location>
        <begin position="18"/>
        <end position="52"/>
    </location>
</feature>
<feature type="domain" description="Transposase IS66 central" evidence="2">
    <location>
        <begin position="187"/>
        <end position="476"/>
    </location>
</feature>
<dbReference type="Proteomes" id="UP000239614">
    <property type="component" value="Unassembled WGS sequence"/>
</dbReference>
<feature type="domain" description="Transposase IS66 zinc-finger binding" evidence="3">
    <location>
        <begin position="123"/>
        <end position="166"/>
    </location>
</feature>
<protein>
    <submittedName>
        <fullName evidence="5">Transposase IS66 family protein</fullName>
    </submittedName>
</protein>
<dbReference type="PANTHER" id="PTHR33678">
    <property type="entry name" value="BLL1576 PROTEIN"/>
    <property type="match status" value="1"/>
</dbReference>
<organism evidence="5 6">
    <name type="scientific">Clostridium thermopalmarium DSM 5974</name>
    <dbReference type="NCBI Taxonomy" id="1121340"/>
    <lineage>
        <taxon>Bacteria</taxon>
        <taxon>Bacillati</taxon>
        <taxon>Bacillota</taxon>
        <taxon>Clostridia</taxon>
        <taxon>Eubacteriales</taxon>
        <taxon>Clostridiaceae</taxon>
        <taxon>Clostridium</taxon>
    </lineage>
</organism>
<dbReference type="EMBL" id="PVXN01000046">
    <property type="protein sequence ID" value="PRR71537.1"/>
    <property type="molecule type" value="Genomic_DNA"/>
</dbReference>
<dbReference type="InterPro" id="IPR052344">
    <property type="entry name" value="Transposase-related"/>
</dbReference>
<dbReference type="InterPro" id="IPR004291">
    <property type="entry name" value="Transposase_IS66_central"/>
</dbReference>
<evidence type="ECO:0000259" key="3">
    <source>
        <dbReference type="Pfam" id="PF13005"/>
    </source>
</evidence>
<dbReference type="InterPro" id="IPR024474">
    <property type="entry name" value="Znf_dom_IS66"/>
</dbReference>
<dbReference type="Pfam" id="PF03050">
    <property type="entry name" value="DDE_Tnp_IS66"/>
    <property type="match status" value="1"/>
</dbReference>
<dbReference type="Pfam" id="PF13007">
    <property type="entry name" value="LZ_Tnp_IS66"/>
    <property type="match status" value="1"/>
</dbReference>
<keyword evidence="6" id="KW-1185">Reference proteome</keyword>
<dbReference type="Pfam" id="PF13005">
    <property type="entry name" value="zf-IS66"/>
    <property type="match status" value="1"/>
</dbReference>
<dbReference type="NCBIfam" id="NF033517">
    <property type="entry name" value="transpos_IS66"/>
    <property type="match status" value="1"/>
</dbReference>
<dbReference type="AlphaFoldDB" id="A0A2T0AQK8"/>
<gene>
    <name evidence="5" type="ORF">CPAL_17440</name>
</gene>
<sequence>MNHEILTNELDENTKLLIEKMEKELNSKDEEIRKLKNELNFLKTVITNKNRKIFGVSSEKADANQLSFFNEAEKYSDSKVEEPALEEITYKRSKKNTYTGKKDNLANLERVVIEHKLEGADLNCKECGEQLVEIGVKSKKEIIKYIPAKLIVEEHVIYSYACKSCEKEISESNIISAEAPQTIFYNSMASNELIAHTLILKYQHAMPLYRQESYFDMMGATLSRQTLCNWTMSAAEALKPIYNHMKKELLSRNYIHADETTLRVINDNGKDSKSQKYMWLYMSDTNSKPVILYDYQSTRSSSCPKNFLGDFKGFLQTDGYSGYNSVTKATRVYCLAHIRRYFHNIIVDLDEEALKNSRAIIGFNYCEQIYKLEKELRESFSSKDDYYDIRFKIRAEKLAPIIDNFIDYVEREIKDALPRSPLGKALDYAKKHLPGLKNVLLDGSLEVDNNAAERAIKPFVIGRKNFLFANTAKGATASGNIYSIVETAKANKLVVERYLVYLFDNLSKIDVSDSESLDNLMPWSNKIPENMKIKDRK</sequence>
<evidence type="ECO:0000256" key="1">
    <source>
        <dbReference type="SAM" id="Coils"/>
    </source>
</evidence>
<dbReference type="RefSeq" id="WP_106024440.1">
    <property type="nucleotide sequence ID" value="NZ_PVXN01000046.1"/>
</dbReference>
<evidence type="ECO:0000259" key="4">
    <source>
        <dbReference type="Pfam" id="PF13007"/>
    </source>
</evidence>
<evidence type="ECO:0000313" key="5">
    <source>
        <dbReference type="EMBL" id="PRR71537.1"/>
    </source>
</evidence>
<dbReference type="OrthoDB" id="9760067at2"/>
<accession>A0A2T0AQK8</accession>
<evidence type="ECO:0000259" key="2">
    <source>
        <dbReference type="Pfam" id="PF03050"/>
    </source>
</evidence>
<proteinExistence type="predicted"/>